<accession>A0AAE1MEJ1</accession>
<proteinExistence type="predicted"/>
<dbReference type="InterPro" id="IPR029058">
    <property type="entry name" value="AB_hydrolase_fold"/>
</dbReference>
<dbReference type="Proteomes" id="UP001293593">
    <property type="component" value="Unassembled WGS sequence"/>
</dbReference>
<dbReference type="CDD" id="cd00519">
    <property type="entry name" value="Lipase_3"/>
    <property type="match status" value="1"/>
</dbReference>
<dbReference type="SUPFAM" id="SSF53474">
    <property type="entry name" value="alpha/beta-Hydrolases"/>
    <property type="match status" value="1"/>
</dbReference>
<dbReference type="GO" id="GO:0004806">
    <property type="term" value="F:triacylglycerol lipase activity"/>
    <property type="evidence" value="ECO:0007669"/>
    <property type="project" value="InterPro"/>
</dbReference>
<keyword evidence="1" id="KW-0378">Hydrolase</keyword>
<name>A0AAE1MEJ1_9FABA</name>
<reference evidence="3" key="1">
    <citation type="submission" date="2023-10" db="EMBL/GenBank/DDBJ databases">
        <title>Chromosome-level genome of the transformable northern wattle, Acacia crassicarpa.</title>
        <authorList>
            <person name="Massaro I."/>
            <person name="Sinha N.R."/>
            <person name="Poethig S."/>
            <person name="Leichty A.R."/>
        </authorList>
    </citation>
    <scope>NUCLEOTIDE SEQUENCE</scope>
    <source>
        <strain evidence="3">Acra3RX</strain>
        <tissue evidence="3">Leaf</tissue>
    </source>
</reference>
<gene>
    <name evidence="3" type="ORF">QN277_027879</name>
</gene>
<keyword evidence="4" id="KW-1185">Reference proteome</keyword>
<feature type="domain" description="Fungal lipase-type" evidence="2">
    <location>
        <begin position="210"/>
        <end position="370"/>
    </location>
</feature>
<dbReference type="InterPro" id="IPR002921">
    <property type="entry name" value="Fungal_lipase-type"/>
</dbReference>
<organism evidence="3 4">
    <name type="scientific">Acacia crassicarpa</name>
    <name type="common">northern wattle</name>
    <dbReference type="NCBI Taxonomy" id="499986"/>
    <lineage>
        <taxon>Eukaryota</taxon>
        <taxon>Viridiplantae</taxon>
        <taxon>Streptophyta</taxon>
        <taxon>Embryophyta</taxon>
        <taxon>Tracheophyta</taxon>
        <taxon>Spermatophyta</taxon>
        <taxon>Magnoliopsida</taxon>
        <taxon>eudicotyledons</taxon>
        <taxon>Gunneridae</taxon>
        <taxon>Pentapetalae</taxon>
        <taxon>rosids</taxon>
        <taxon>fabids</taxon>
        <taxon>Fabales</taxon>
        <taxon>Fabaceae</taxon>
        <taxon>Caesalpinioideae</taxon>
        <taxon>mimosoid clade</taxon>
        <taxon>Acacieae</taxon>
        <taxon>Acacia</taxon>
    </lineage>
</organism>
<evidence type="ECO:0000313" key="3">
    <source>
        <dbReference type="EMBL" id="KAK4262300.1"/>
    </source>
</evidence>
<evidence type="ECO:0000256" key="1">
    <source>
        <dbReference type="ARBA" id="ARBA00022801"/>
    </source>
</evidence>
<dbReference type="AlphaFoldDB" id="A0AAE1MEJ1"/>
<protein>
    <recommendedName>
        <fullName evidence="2">Fungal lipase-type domain-containing protein</fullName>
    </recommendedName>
</protein>
<evidence type="ECO:0000313" key="4">
    <source>
        <dbReference type="Proteomes" id="UP001293593"/>
    </source>
</evidence>
<dbReference type="PANTHER" id="PTHR46086">
    <property type="entry name" value="ALPHA/BETA-HYDROLASES SUPERFAMILY PROTEIN"/>
    <property type="match status" value="1"/>
</dbReference>
<dbReference type="Pfam" id="PF01764">
    <property type="entry name" value="Lipase_3"/>
    <property type="match status" value="1"/>
</dbReference>
<dbReference type="InterPro" id="IPR044819">
    <property type="entry name" value="OBL-like"/>
</dbReference>
<dbReference type="GO" id="GO:0006629">
    <property type="term" value="P:lipid metabolic process"/>
    <property type="evidence" value="ECO:0007669"/>
    <property type="project" value="InterPro"/>
</dbReference>
<evidence type="ECO:0000259" key="2">
    <source>
        <dbReference type="Pfam" id="PF01764"/>
    </source>
</evidence>
<dbReference type="Gene3D" id="3.40.50.1820">
    <property type="entry name" value="alpha/beta hydrolase"/>
    <property type="match status" value="1"/>
</dbReference>
<dbReference type="PANTHER" id="PTHR46086:SF17">
    <property type="entry name" value="ALPHA_BETA-HYDROLASES SUPERFAMILY PROTEIN"/>
    <property type="match status" value="1"/>
</dbReference>
<comment type="caution">
    <text evidence="3">The sequence shown here is derived from an EMBL/GenBank/DDBJ whole genome shotgun (WGS) entry which is preliminary data.</text>
</comment>
<dbReference type="EMBL" id="JAWXYG010000009">
    <property type="protein sequence ID" value="KAK4262300.1"/>
    <property type="molecule type" value="Genomic_DNA"/>
</dbReference>
<sequence length="489" mass="55747">MAAMASRGVCHGGFSCSYMLLKPEEVRFFDLIHILFSPTYLHKTKLVDSRDDTFNDKFRQRWLICISILAQKILLSVAKPLASIGSFVEMYLNLVSCNRNLFKLLLNFLTAKVEKPCKTSANYLSFIGILDKRVGLDASIRRGDSMYNAAISVMASKASYENETYLKTTVQDHWKMEFVGFYDYWNEYQEKATTQAFIALDKSEEGDTYVVAFRGTEPFDADAWCSDLDISWYEIPGIGKIHGGFMKALGLQKNVGWPKEVAADSSDHPPVAYYAIRDMLKDRLSANNKANFILTGHSLGGALAILFPAILMLHDETLLLERLDGVYTFGQPRVGHETFAEFMEQKLEDHGIRYCRFVYCNDIVPRLPYDDLMFKHFGTCYYYNRHYQAKIVKGEPEENYFSPLTAIAMMVNAFLELIRSFAIVYMKGREYREGRLFRVVRVLGLVIPGLTAHCPHDYVNATRLGSFPVPTQQFNNAADHPSQLQSENV</sequence>